<evidence type="ECO:0000313" key="3">
    <source>
        <dbReference type="Proteomes" id="UP000186096"/>
    </source>
</evidence>
<evidence type="ECO:0008006" key="4">
    <source>
        <dbReference type="Google" id="ProtNLM"/>
    </source>
</evidence>
<dbReference type="Proteomes" id="UP000186096">
    <property type="component" value="Unassembled WGS sequence"/>
</dbReference>
<protein>
    <recommendedName>
        <fullName evidence="4">Secreted protein</fullName>
    </recommendedName>
</protein>
<keyword evidence="3" id="KW-1185">Reference proteome</keyword>
<reference evidence="3" key="1">
    <citation type="submission" date="2017-01" db="EMBL/GenBank/DDBJ databases">
        <authorList>
            <person name="Varghese N."/>
            <person name="Submissions S."/>
        </authorList>
    </citation>
    <scope>NUCLEOTIDE SEQUENCE [LARGE SCALE GENOMIC DNA]</scope>
    <source>
        <strain evidence="3">ATCC 12950</strain>
    </source>
</reference>
<dbReference type="STRING" id="58117.SAMN05421833_103331"/>
<sequence>MKNGAGPSPRTVRVAALAGALLLGPGAVVATASPAMAAATAAPVVTSCSNPSRKVDIVDSRGFHTCFAGTGYLGYRINGVAAVRSLDWGWMVMYLRGSTDGWYEDLRGDGKWYYYPANHDITQICVHC</sequence>
<accession>A0A1N6VAD7</accession>
<feature type="chain" id="PRO_5012703944" description="Secreted protein" evidence="1">
    <location>
        <begin position="38"/>
        <end position="128"/>
    </location>
</feature>
<gene>
    <name evidence="2" type="ORF">SAMN05421833_103331</name>
</gene>
<feature type="signal peptide" evidence="1">
    <location>
        <begin position="1"/>
        <end position="37"/>
    </location>
</feature>
<evidence type="ECO:0000256" key="1">
    <source>
        <dbReference type="SAM" id="SignalP"/>
    </source>
</evidence>
<name>A0A1N6VAD7_9ACTN</name>
<evidence type="ECO:0000313" key="2">
    <source>
        <dbReference type="EMBL" id="SIQ74824.1"/>
    </source>
</evidence>
<organism evidence="2 3">
    <name type="scientific">Microbispora rosea</name>
    <dbReference type="NCBI Taxonomy" id="58117"/>
    <lineage>
        <taxon>Bacteria</taxon>
        <taxon>Bacillati</taxon>
        <taxon>Actinomycetota</taxon>
        <taxon>Actinomycetes</taxon>
        <taxon>Streptosporangiales</taxon>
        <taxon>Streptosporangiaceae</taxon>
        <taxon>Microbispora</taxon>
    </lineage>
</organism>
<dbReference type="EMBL" id="FTNI01000003">
    <property type="protein sequence ID" value="SIQ74824.1"/>
    <property type="molecule type" value="Genomic_DNA"/>
</dbReference>
<proteinExistence type="predicted"/>
<keyword evidence="1" id="KW-0732">Signal</keyword>
<dbReference type="AlphaFoldDB" id="A0A1N6VAD7"/>